<dbReference type="Gene3D" id="3.60.40.10">
    <property type="entry name" value="PPM-type phosphatase domain"/>
    <property type="match status" value="1"/>
</dbReference>
<dbReference type="SUPFAM" id="SSF81606">
    <property type="entry name" value="PP2C-like"/>
    <property type="match status" value="1"/>
</dbReference>
<sequence length="228" mass="24490">MIASWRPLGSNGRPLPDDGVERSYSAVFDGHNGSRAAEEAAGRLHTLIAAEPALRTATGCKGPSTMMAAEEEAMRIALVKSFRCLDDSLITQARQDGGRDGSTALVTIRLGDSIYTAHAGDSRAVLCRAGGVAHRLTEDHKPNLPAERSRIESVGGRVEWQRCWRVVVEPGDGRPGSGLAVSRSLGDYDFKEPRKLVDATPEVVRTRLMPGDAFVVLASDGLWWVPGS</sequence>
<evidence type="ECO:0000313" key="2">
    <source>
        <dbReference type="EMBL" id="GFH06204.1"/>
    </source>
</evidence>
<accession>A0A699YH37</accession>
<dbReference type="EMBL" id="BLLF01000027">
    <property type="protein sequence ID" value="GFH06204.1"/>
    <property type="molecule type" value="Genomic_DNA"/>
</dbReference>
<reference evidence="2 3" key="1">
    <citation type="submission" date="2020-02" db="EMBL/GenBank/DDBJ databases">
        <title>Draft genome sequence of Haematococcus lacustris strain NIES-144.</title>
        <authorList>
            <person name="Morimoto D."/>
            <person name="Nakagawa S."/>
            <person name="Yoshida T."/>
            <person name="Sawayama S."/>
        </authorList>
    </citation>
    <scope>NUCLEOTIDE SEQUENCE [LARGE SCALE GENOMIC DNA]</scope>
    <source>
        <strain evidence="2 3">NIES-144</strain>
    </source>
</reference>
<dbReference type="InterPro" id="IPR015655">
    <property type="entry name" value="PP2C"/>
</dbReference>
<dbReference type="Proteomes" id="UP000485058">
    <property type="component" value="Unassembled WGS sequence"/>
</dbReference>
<dbReference type="AlphaFoldDB" id="A0A699YH37"/>
<dbReference type="InterPro" id="IPR001932">
    <property type="entry name" value="PPM-type_phosphatase-like_dom"/>
</dbReference>
<comment type="caution">
    <text evidence="2">The sequence shown here is derived from an EMBL/GenBank/DDBJ whole genome shotgun (WGS) entry which is preliminary data.</text>
</comment>
<evidence type="ECO:0000313" key="3">
    <source>
        <dbReference type="Proteomes" id="UP000485058"/>
    </source>
</evidence>
<dbReference type="InterPro" id="IPR036457">
    <property type="entry name" value="PPM-type-like_dom_sf"/>
</dbReference>
<protein>
    <submittedName>
        <fullName evidence="2">PPM-type phosphatase domain-containing protein</fullName>
    </submittedName>
</protein>
<dbReference type="Pfam" id="PF00481">
    <property type="entry name" value="PP2C"/>
    <property type="match status" value="1"/>
</dbReference>
<dbReference type="PROSITE" id="PS51746">
    <property type="entry name" value="PPM_2"/>
    <property type="match status" value="1"/>
</dbReference>
<dbReference type="SMART" id="SM00332">
    <property type="entry name" value="PP2Cc"/>
    <property type="match status" value="1"/>
</dbReference>
<dbReference type="GO" id="GO:0004722">
    <property type="term" value="F:protein serine/threonine phosphatase activity"/>
    <property type="evidence" value="ECO:0007669"/>
    <property type="project" value="InterPro"/>
</dbReference>
<gene>
    <name evidence="2" type="ORF">HaLaN_00795</name>
</gene>
<organism evidence="2 3">
    <name type="scientific">Haematococcus lacustris</name>
    <name type="common">Green alga</name>
    <name type="synonym">Haematococcus pluvialis</name>
    <dbReference type="NCBI Taxonomy" id="44745"/>
    <lineage>
        <taxon>Eukaryota</taxon>
        <taxon>Viridiplantae</taxon>
        <taxon>Chlorophyta</taxon>
        <taxon>core chlorophytes</taxon>
        <taxon>Chlorophyceae</taxon>
        <taxon>CS clade</taxon>
        <taxon>Chlamydomonadales</taxon>
        <taxon>Haematococcaceae</taxon>
        <taxon>Haematococcus</taxon>
    </lineage>
</organism>
<dbReference type="PANTHER" id="PTHR47992">
    <property type="entry name" value="PROTEIN PHOSPHATASE"/>
    <property type="match status" value="1"/>
</dbReference>
<evidence type="ECO:0000259" key="1">
    <source>
        <dbReference type="PROSITE" id="PS51746"/>
    </source>
</evidence>
<name>A0A699YH37_HAELA</name>
<dbReference type="CDD" id="cd00143">
    <property type="entry name" value="PP2Cc"/>
    <property type="match status" value="1"/>
</dbReference>
<keyword evidence="3" id="KW-1185">Reference proteome</keyword>
<proteinExistence type="predicted"/>
<feature type="domain" description="PPM-type phosphatase" evidence="1">
    <location>
        <begin position="1"/>
        <end position="228"/>
    </location>
</feature>